<dbReference type="PROSITE" id="PS50893">
    <property type="entry name" value="ABC_TRANSPORTER_2"/>
    <property type="match status" value="1"/>
</dbReference>
<protein>
    <submittedName>
        <fullName evidence="6">ABC transporter ATP-binding protein</fullName>
    </submittedName>
</protein>
<dbReference type="InterPro" id="IPR003593">
    <property type="entry name" value="AAA+_ATPase"/>
</dbReference>
<keyword evidence="7" id="KW-1185">Reference proteome</keyword>
<evidence type="ECO:0000313" key="7">
    <source>
        <dbReference type="Proteomes" id="UP000678895"/>
    </source>
</evidence>
<dbReference type="AlphaFoldDB" id="A0A919Y657"/>
<evidence type="ECO:0000256" key="3">
    <source>
        <dbReference type="ARBA" id="ARBA00022840"/>
    </source>
</evidence>
<dbReference type="Pfam" id="PF00005">
    <property type="entry name" value="ABC_tran"/>
    <property type="match status" value="1"/>
</dbReference>
<dbReference type="GO" id="GO:0016887">
    <property type="term" value="F:ATP hydrolysis activity"/>
    <property type="evidence" value="ECO:0007669"/>
    <property type="project" value="InterPro"/>
</dbReference>
<dbReference type="PANTHER" id="PTHR42794">
    <property type="entry name" value="HEMIN IMPORT ATP-BINDING PROTEIN HMUV"/>
    <property type="match status" value="1"/>
</dbReference>
<evidence type="ECO:0000313" key="6">
    <source>
        <dbReference type="EMBL" id="GIO45064.1"/>
    </source>
</evidence>
<name>A0A919Y657_9BACL</name>
<dbReference type="InterPro" id="IPR003439">
    <property type="entry name" value="ABC_transporter-like_ATP-bd"/>
</dbReference>
<evidence type="ECO:0000256" key="2">
    <source>
        <dbReference type="ARBA" id="ARBA00022741"/>
    </source>
</evidence>
<dbReference type="RefSeq" id="WP_306432859.1">
    <property type="nucleotide sequence ID" value="NZ_BORS01000029.1"/>
</dbReference>
<organism evidence="6 7">
    <name type="scientific">Paenibacillus apis</name>
    <dbReference type="NCBI Taxonomy" id="1792174"/>
    <lineage>
        <taxon>Bacteria</taxon>
        <taxon>Bacillati</taxon>
        <taxon>Bacillota</taxon>
        <taxon>Bacilli</taxon>
        <taxon>Bacillales</taxon>
        <taxon>Paenibacillaceae</taxon>
        <taxon>Paenibacillus</taxon>
    </lineage>
</organism>
<dbReference type="InterPro" id="IPR017871">
    <property type="entry name" value="ABC_transporter-like_CS"/>
</dbReference>
<gene>
    <name evidence="6" type="ORF">J41TS4_48220</name>
</gene>
<evidence type="ECO:0000256" key="4">
    <source>
        <dbReference type="SAM" id="MobiDB-lite"/>
    </source>
</evidence>
<keyword evidence="2" id="KW-0547">Nucleotide-binding</keyword>
<dbReference type="PROSITE" id="PS00211">
    <property type="entry name" value="ABC_TRANSPORTER_1"/>
    <property type="match status" value="1"/>
</dbReference>
<evidence type="ECO:0000259" key="5">
    <source>
        <dbReference type="PROSITE" id="PS50893"/>
    </source>
</evidence>
<keyword evidence="3 6" id="KW-0067">ATP-binding</keyword>
<dbReference type="SMART" id="SM00382">
    <property type="entry name" value="AAA"/>
    <property type="match status" value="1"/>
</dbReference>
<proteinExistence type="predicted"/>
<dbReference type="FunFam" id="3.40.50.300:FF:000134">
    <property type="entry name" value="Iron-enterobactin ABC transporter ATP-binding protein"/>
    <property type="match status" value="1"/>
</dbReference>
<keyword evidence="1" id="KW-0813">Transport</keyword>
<dbReference type="GO" id="GO:0005524">
    <property type="term" value="F:ATP binding"/>
    <property type="evidence" value="ECO:0007669"/>
    <property type="project" value="UniProtKB-KW"/>
</dbReference>
<dbReference type="Gene3D" id="3.40.50.300">
    <property type="entry name" value="P-loop containing nucleotide triphosphate hydrolases"/>
    <property type="match status" value="1"/>
</dbReference>
<reference evidence="6" key="1">
    <citation type="submission" date="2021-03" db="EMBL/GenBank/DDBJ databases">
        <title>Antimicrobial resistance genes in bacteria isolated from Japanese honey, and their potential for conferring macrolide and lincosamide resistance in the American foulbrood pathogen Paenibacillus larvae.</title>
        <authorList>
            <person name="Okamoto M."/>
            <person name="Kumagai M."/>
            <person name="Kanamori H."/>
            <person name="Takamatsu D."/>
        </authorList>
    </citation>
    <scope>NUCLEOTIDE SEQUENCE</scope>
    <source>
        <strain evidence="6">J41TS4</strain>
    </source>
</reference>
<sequence length="274" mass="31039">MMLEVKQASKAYGKQQALKDIDWKVKRGEFWGVIGPNGSGKSTLLNLLSGTERADAGEVLLHDKPIESYRRKELSRRLAVLQQDGLPPISFTVREVLEMGRYPFQNWRGTDMDEHAEHILEDIMQRLDLTSLADRPLSSLSGGQRQRAALGKVMAQQPEIILLDEPTTFLDIRYQLQFMELVETWRQQEDLTVIAVMHDLNLASLYCNALLVLDRGQVAGSGCPKQLMTPELIRRIFAVHAYNVPHPDHGEPQLLYRKGPSQTSPDNSDRIGIR</sequence>
<feature type="domain" description="ABC transporter" evidence="5">
    <location>
        <begin position="3"/>
        <end position="240"/>
    </location>
</feature>
<dbReference type="Proteomes" id="UP000678895">
    <property type="component" value="Unassembled WGS sequence"/>
</dbReference>
<dbReference type="CDD" id="cd03214">
    <property type="entry name" value="ABC_Iron-Siderophores_B12_Hemin"/>
    <property type="match status" value="1"/>
</dbReference>
<dbReference type="EMBL" id="BORS01000029">
    <property type="protein sequence ID" value="GIO45064.1"/>
    <property type="molecule type" value="Genomic_DNA"/>
</dbReference>
<dbReference type="PANTHER" id="PTHR42794:SF2">
    <property type="entry name" value="ABC TRANSPORTER ATP-BINDING PROTEIN"/>
    <property type="match status" value="1"/>
</dbReference>
<comment type="caution">
    <text evidence="6">The sequence shown here is derived from an EMBL/GenBank/DDBJ whole genome shotgun (WGS) entry which is preliminary data.</text>
</comment>
<dbReference type="SUPFAM" id="SSF52540">
    <property type="entry name" value="P-loop containing nucleoside triphosphate hydrolases"/>
    <property type="match status" value="1"/>
</dbReference>
<feature type="region of interest" description="Disordered" evidence="4">
    <location>
        <begin position="250"/>
        <end position="274"/>
    </location>
</feature>
<evidence type="ECO:0000256" key="1">
    <source>
        <dbReference type="ARBA" id="ARBA00022448"/>
    </source>
</evidence>
<dbReference type="InterPro" id="IPR027417">
    <property type="entry name" value="P-loop_NTPase"/>
</dbReference>
<accession>A0A919Y657</accession>